<dbReference type="AlphaFoldDB" id="A0A1X7R744"/>
<feature type="repeat" description="RCC1" evidence="2">
    <location>
        <begin position="57"/>
        <end position="106"/>
    </location>
</feature>
<name>A0A1X7R744_9SACH</name>
<feature type="repeat" description="RCC1" evidence="2">
    <location>
        <begin position="2"/>
        <end position="56"/>
    </location>
</feature>
<protein>
    <submittedName>
        <fullName evidence="3">Similar to Saccharomyces cerevisiae YAL020C ATS1 Protein required, with Elongator complex, Kti11p, and Kti12p, for modification of wobble nucleosides in tRNA</fullName>
    </submittedName>
</protein>
<proteinExistence type="predicted"/>
<reference evidence="3 4" key="1">
    <citation type="submission" date="2017-04" db="EMBL/GenBank/DDBJ databases">
        <authorList>
            <person name="Afonso C.L."/>
            <person name="Miller P.J."/>
            <person name="Scott M.A."/>
            <person name="Spackman E."/>
            <person name="Goraichik I."/>
            <person name="Dimitrov K.M."/>
            <person name="Suarez D.L."/>
            <person name="Swayne D.E."/>
        </authorList>
    </citation>
    <scope>NUCLEOTIDE SEQUENCE [LARGE SCALE GENOMIC DNA]</scope>
</reference>
<organism evidence="3 4">
    <name type="scientific">Maudiozyma saulgeensis</name>
    <dbReference type="NCBI Taxonomy" id="1789683"/>
    <lineage>
        <taxon>Eukaryota</taxon>
        <taxon>Fungi</taxon>
        <taxon>Dikarya</taxon>
        <taxon>Ascomycota</taxon>
        <taxon>Saccharomycotina</taxon>
        <taxon>Saccharomycetes</taxon>
        <taxon>Saccharomycetales</taxon>
        <taxon>Saccharomycetaceae</taxon>
        <taxon>Maudiozyma</taxon>
    </lineage>
</organism>
<dbReference type="InterPro" id="IPR009091">
    <property type="entry name" value="RCC1/BLIP-II"/>
</dbReference>
<accession>A0A1X7R744</accession>
<gene>
    <name evidence="3" type="ORF">KASA_0K01364G</name>
</gene>
<keyword evidence="1" id="KW-0677">Repeat</keyword>
<dbReference type="Proteomes" id="UP000196158">
    <property type="component" value="Unassembled WGS sequence"/>
</dbReference>
<feature type="repeat" description="RCC1" evidence="2">
    <location>
        <begin position="164"/>
        <end position="215"/>
    </location>
</feature>
<evidence type="ECO:0000313" key="4">
    <source>
        <dbReference type="Proteomes" id="UP000196158"/>
    </source>
</evidence>
<evidence type="ECO:0000256" key="2">
    <source>
        <dbReference type="PROSITE-ProRule" id="PRU00235"/>
    </source>
</evidence>
<dbReference type="EMBL" id="FXLY01000008">
    <property type="protein sequence ID" value="SMN21477.1"/>
    <property type="molecule type" value="Genomic_DNA"/>
</dbReference>
<dbReference type="PROSITE" id="PS50012">
    <property type="entry name" value="RCC1_3"/>
    <property type="match status" value="3"/>
</dbReference>
<dbReference type="InterPro" id="IPR000408">
    <property type="entry name" value="Reg_chr_condens"/>
</dbReference>
<dbReference type="PANTHER" id="PTHR22870">
    <property type="entry name" value="REGULATOR OF CHROMOSOME CONDENSATION"/>
    <property type="match status" value="1"/>
</dbReference>
<sequence length="372" mass="41228">MLEVYAFGSNGNFQLGLGHADDIIVPQLSLSLDVCKGVTVKKIACGGNHTLLLLSNGDVYECGSNAMGQLSNDPQVETVPKWIKLDMKNIKDISCGWEFTVLMDVSNNVWIRGYGPKGELGLGDNITKISTFQNVMSLPQDYKCELFTSFQNCTLLVQRPDGGSMVYGWGSNTKCQLLTPKSKSIFVPTIIHENDSQQIAQVAMGKNFLLLIDDRGAIVSARGAIPESFHLDEWKDKKGLEVYTMWSSIHIHYQSKIYSFGFGVHGQMFDNDYFKKTVMNTTTSKLIEINTGSEHGMLVVQDDKIPGFTVYCWGWGEHGNCGRVKEEQSDDKSIINDYSNLSSKANEIIHLNSVTPPAVFGGCASTWVVKYD</sequence>
<dbReference type="Gene3D" id="2.130.10.30">
    <property type="entry name" value="Regulator of chromosome condensation 1/beta-lactamase-inhibitor protein II"/>
    <property type="match status" value="2"/>
</dbReference>
<keyword evidence="4" id="KW-1185">Reference proteome</keyword>
<dbReference type="InterPro" id="IPR051210">
    <property type="entry name" value="Ub_ligase/GEF_domain"/>
</dbReference>
<evidence type="ECO:0000256" key="1">
    <source>
        <dbReference type="ARBA" id="ARBA00022737"/>
    </source>
</evidence>
<evidence type="ECO:0000313" key="3">
    <source>
        <dbReference type="EMBL" id="SMN21477.1"/>
    </source>
</evidence>
<dbReference type="Pfam" id="PF13540">
    <property type="entry name" value="RCC1_2"/>
    <property type="match status" value="1"/>
</dbReference>
<dbReference type="SUPFAM" id="SSF50985">
    <property type="entry name" value="RCC1/BLIP-II"/>
    <property type="match status" value="1"/>
</dbReference>
<dbReference type="PROSITE" id="PS00626">
    <property type="entry name" value="RCC1_2"/>
    <property type="match status" value="1"/>
</dbReference>
<dbReference type="Pfam" id="PF00415">
    <property type="entry name" value="RCC1"/>
    <property type="match status" value="1"/>
</dbReference>
<dbReference type="PRINTS" id="PR00633">
    <property type="entry name" value="RCCNDNSATION"/>
</dbReference>
<dbReference type="PANTHER" id="PTHR22870:SF408">
    <property type="entry name" value="OS09G0560450 PROTEIN"/>
    <property type="match status" value="1"/>
</dbReference>
<dbReference type="STRING" id="1789683.A0A1X7R744"/>
<dbReference type="OrthoDB" id="5370059at2759"/>